<dbReference type="OrthoDB" id="1392385at2"/>
<keyword evidence="2" id="KW-1185">Reference proteome</keyword>
<dbReference type="Proteomes" id="UP000293142">
    <property type="component" value="Unassembled WGS sequence"/>
</dbReference>
<comment type="caution">
    <text evidence="1">The sequence shown here is derived from an EMBL/GenBank/DDBJ whole genome shotgun (WGS) entry which is preliminary data.</text>
</comment>
<dbReference type="EMBL" id="SIRE01000021">
    <property type="protein sequence ID" value="TBL73238.1"/>
    <property type="molecule type" value="Genomic_DNA"/>
</dbReference>
<proteinExistence type="predicted"/>
<name>A0A4Q9DLC4_9BACL</name>
<dbReference type="Pfam" id="PF04305">
    <property type="entry name" value="DUF455"/>
    <property type="match status" value="1"/>
</dbReference>
<reference evidence="1 2" key="1">
    <citation type="submission" date="2019-02" db="EMBL/GenBank/DDBJ databases">
        <title>Paenibacillus sp. nov., isolated from surface-sterilized tissue of Thalictrum simplex L.</title>
        <authorList>
            <person name="Tuo L."/>
        </authorList>
    </citation>
    <scope>NUCLEOTIDE SEQUENCE [LARGE SCALE GENOMIC DNA]</scope>
    <source>
        <strain evidence="1 2">N2SHLJ1</strain>
    </source>
</reference>
<evidence type="ECO:0000313" key="2">
    <source>
        <dbReference type="Proteomes" id="UP000293142"/>
    </source>
</evidence>
<organism evidence="1 2">
    <name type="scientific">Paenibacillus thalictri</name>
    <dbReference type="NCBI Taxonomy" id="2527873"/>
    <lineage>
        <taxon>Bacteria</taxon>
        <taxon>Bacillati</taxon>
        <taxon>Bacillota</taxon>
        <taxon>Bacilli</taxon>
        <taxon>Bacillales</taxon>
        <taxon>Paenibacillaceae</taxon>
        <taxon>Paenibacillus</taxon>
    </lineage>
</organism>
<dbReference type="AlphaFoldDB" id="A0A4Q9DLC4"/>
<accession>A0A4Q9DLC4</accession>
<dbReference type="InterPro" id="IPR007402">
    <property type="entry name" value="DUF455"/>
</dbReference>
<dbReference type="RefSeq" id="WP_131016471.1">
    <property type="nucleotide sequence ID" value="NZ_SIRE01000021.1"/>
</dbReference>
<gene>
    <name evidence="1" type="ORF">EYB31_26515</name>
</gene>
<sequence>MDSKKTIMVDVNDLGFLDNTENRTGSFVRPVDTALLLKDCYWIEFELSRMAMGWVTGAADWEWKGDLVRMGYLHTEHMKKLRDRVAELPGAALSDRSWTPARVADVFLSVSLAPAFPEFAWAYRSFVSKLYNRYAGLADTLDPILEAPTLDALRVIELDRKQLVSWAEPHVRFAYVDDPQSRQRFDSWCRYVDQKWDELFAEESAPAAEWAERLKYPPAGPVPAIPAADPKYPHVDLNRYKSAMFDPKSPTYDSVKHMIFINASEMSATESLTYLYYGVQKMPMEFYHDIARHTWDEARHSRMGVRRLKQLGYRTEDFSWHPSTALTPDNLERTFPEFYSTLTMVMEPCSFIKKRKSIDAFKHYGDALSSLQSEYDIADERLHVQFGKKWGAKLFEQIDDFVTAQSVADKAKQLHLQKMGYSQEEIDGVLRSFPEFCGFATMDLKYDNY</sequence>
<protein>
    <submittedName>
        <fullName evidence="1">DUF455 family protein</fullName>
    </submittedName>
</protein>
<evidence type="ECO:0000313" key="1">
    <source>
        <dbReference type="EMBL" id="TBL73238.1"/>
    </source>
</evidence>